<proteinExistence type="predicted"/>
<accession>A0A4P9WC66</accession>
<dbReference type="Proteomes" id="UP000269721">
    <property type="component" value="Unassembled WGS sequence"/>
</dbReference>
<dbReference type="EMBL" id="KZ996478">
    <property type="protein sequence ID" value="RKO88788.1"/>
    <property type="molecule type" value="Genomic_DNA"/>
</dbReference>
<evidence type="ECO:0000313" key="1">
    <source>
        <dbReference type="EMBL" id="RKO88788.1"/>
    </source>
</evidence>
<protein>
    <submittedName>
        <fullName evidence="1">Uncharacterized protein</fullName>
    </submittedName>
</protein>
<dbReference type="AlphaFoldDB" id="A0A4P9WC66"/>
<gene>
    <name evidence="1" type="ORF">BDK51DRAFT_51015</name>
</gene>
<keyword evidence="2" id="KW-1185">Reference proteome</keyword>
<sequence length="266" mass="27259">MGLVDSYEQTADGRCYSNVFLSTTTVGKIDEDNRHCPVPQDDAPHMNNQPLIRVLLNPPQGLGTGNNRYLNYSHLVRIRVVVDDIDGNLIAATSPSVADPGRVYVRIVRLDNELVIVKVNSDILDRVRAVNRAYSAGVCYNEDGSMLSEASSTSGGGGGGGGPGGAPGGAAGGAGADGYSLGRGASGPAVDAAGGGLNVMGGGESLAAGLLFDRAMAKYAEEQAAIDAGDTDEVCGFLMPVVSAGSFDTVCGGEVEGFEWGNNEEI</sequence>
<organism evidence="1 2">
    <name type="scientific">Blyttiomyces helicus</name>
    <dbReference type="NCBI Taxonomy" id="388810"/>
    <lineage>
        <taxon>Eukaryota</taxon>
        <taxon>Fungi</taxon>
        <taxon>Fungi incertae sedis</taxon>
        <taxon>Chytridiomycota</taxon>
        <taxon>Chytridiomycota incertae sedis</taxon>
        <taxon>Chytridiomycetes</taxon>
        <taxon>Chytridiomycetes incertae sedis</taxon>
        <taxon>Blyttiomyces</taxon>
    </lineage>
</organism>
<evidence type="ECO:0000313" key="2">
    <source>
        <dbReference type="Proteomes" id="UP000269721"/>
    </source>
</evidence>
<name>A0A4P9WC66_9FUNG</name>
<reference evidence="2" key="1">
    <citation type="journal article" date="2018" name="Nat. Microbiol.">
        <title>Leveraging single-cell genomics to expand the fungal tree of life.</title>
        <authorList>
            <person name="Ahrendt S.R."/>
            <person name="Quandt C.A."/>
            <person name="Ciobanu D."/>
            <person name="Clum A."/>
            <person name="Salamov A."/>
            <person name="Andreopoulos B."/>
            <person name="Cheng J.F."/>
            <person name="Woyke T."/>
            <person name="Pelin A."/>
            <person name="Henrissat B."/>
            <person name="Reynolds N.K."/>
            <person name="Benny G.L."/>
            <person name="Smith M.E."/>
            <person name="James T.Y."/>
            <person name="Grigoriev I.V."/>
        </authorList>
    </citation>
    <scope>NUCLEOTIDE SEQUENCE [LARGE SCALE GENOMIC DNA]</scope>
</reference>